<dbReference type="SMART" id="SM00312">
    <property type="entry name" value="PX"/>
    <property type="match status" value="1"/>
</dbReference>
<reference evidence="12 13" key="1">
    <citation type="submission" date="2019-12" db="EMBL/GenBank/DDBJ databases">
        <authorList>
            <person name="Alioto T."/>
            <person name="Alioto T."/>
            <person name="Gomez Garrido J."/>
        </authorList>
    </citation>
    <scope>NUCLEOTIDE SEQUENCE [LARGE SCALE GENOMIC DNA]</scope>
</reference>
<evidence type="ECO:0000256" key="4">
    <source>
        <dbReference type="ARBA" id="ARBA00022490"/>
    </source>
</evidence>
<dbReference type="GO" id="GO:0035091">
    <property type="term" value="F:phosphatidylinositol binding"/>
    <property type="evidence" value="ECO:0007669"/>
    <property type="project" value="InterPro"/>
</dbReference>
<dbReference type="Gramene" id="OE9A052863T2">
    <property type="protein sequence ID" value="OE9A052863C2"/>
    <property type="gene ID" value="OE9A052863"/>
</dbReference>
<comment type="subcellular location">
    <subcellularLocation>
        <location evidence="2">Cytoplasm</location>
        <location evidence="2">Cytosol</location>
    </subcellularLocation>
    <subcellularLocation>
        <location evidence="1">Endosome membrane</location>
        <topology evidence="1">Peripheral membrane protein</topology>
    </subcellularLocation>
</comment>
<dbReference type="OrthoDB" id="76516at2759"/>
<dbReference type="SUPFAM" id="SSF64268">
    <property type="entry name" value="PX domain"/>
    <property type="match status" value="1"/>
</dbReference>
<comment type="function">
    <text evidence="9">Acts as an effector of RABF2A and RABF2B. Involved in vacuolar transport of storage proteins. Regulates membrane trafficking to protein storage vacuoles (PSVs). Binds specifically to phosphatidylinositol 3-monophosphate (PtdIns3P).</text>
</comment>
<name>A0A8S0SNZ9_OLEEU</name>
<evidence type="ECO:0000256" key="10">
    <source>
        <dbReference type="SAM" id="Coils"/>
    </source>
</evidence>
<evidence type="ECO:0000313" key="12">
    <source>
        <dbReference type="EMBL" id="CAA2994340.1"/>
    </source>
</evidence>
<dbReference type="InterPro" id="IPR036871">
    <property type="entry name" value="PX_dom_sf"/>
</dbReference>
<feature type="domain" description="PX" evidence="11">
    <location>
        <begin position="91"/>
        <end position="208"/>
    </location>
</feature>
<accession>A0A8S0SNZ9</accession>
<keyword evidence="8" id="KW-0472">Membrane</keyword>
<dbReference type="Gene3D" id="3.30.1520.10">
    <property type="entry name" value="Phox-like domain"/>
    <property type="match status" value="1"/>
</dbReference>
<sequence length="751" mass="85405">MNLYRLDYSLLDMGFADPSFLFEYHENSAGSSISAIERNKIDRGNINDCPPKNRYDGTSPLPLGMDWRPSPLNWDERNTLWPHDFRTRWSYSVTVPSWTILSNPHGSDPVVFYRVQVGLQSPEGVTTTRGILRRFSDFLKLSSDLKRAYPRKKMPPVPPKGLLKMKKRELLEERRFSLEDWIVKVLSDIDLSRSASVAFFLELEEAARSSFYESSHQGSYVNLAGNSNIPSYPISSHSTVSSITGTSAITSSCRDDYAYETSQIGTPKHWKDNNSELGMEKAASDHDLASPAEATINEVLSGNDDAKLPKEFMQGNQEKDLHSELFHGRVNSGIDRNEIYRENSKAVSLHEYGMEISSGSENPTIVNHCLSRESPENVTGSPTPGEMLNLWEARQISDTTSELSRSAEAFETMDTLVSSALQFSHETLLVLPTDKQQKMNRLLTTMQQRLATSKTDMEDLVTRLNQELTVRQYLTTKVKDLENELGSTKQTGKENLEKAILIEREKFTQMQWDTEEFRRKCMEIELKLKAEQDKNAHLESTRTSIIQENEALRQELDITKEQLESLLKHREESDLKSKADVKLLVREVKSLRSFQLELKQEVGRLAKERTEFERILQEERQKSEYTDAANAKLVHECEILRSRLEECSVNFLAEEENKLKMDTLSKSEAVGLLATSDNRIGLLLAEAQLLAKDVDNSGTIRSPDGGSTRTRDAELRKMLTDVLIDNAKLRKQVNSVTLCTVQDEKRASRQL</sequence>
<dbReference type="PANTHER" id="PTHR46856:SF3">
    <property type="entry name" value="PX DOMAIN-CONTAINING PROTEIN EREX"/>
    <property type="match status" value="1"/>
</dbReference>
<dbReference type="PANTHER" id="PTHR46856">
    <property type="entry name" value="PX DOMAIN-CONTAINING PROTEIN EREL1-RELATED"/>
    <property type="match status" value="1"/>
</dbReference>
<evidence type="ECO:0000256" key="2">
    <source>
        <dbReference type="ARBA" id="ARBA00004514"/>
    </source>
</evidence>
<proteinExistence type="predicted"/>
<evidence type="ECO:0000256" key="5">
    <source>
        <dbReference type="ARBA" id="ARBA00022753"/>
    </source>
</evidence>
<dbReference type="PROSITE" id="PS50195">
    <property type="entry name" value="PX"/>
    <property type="match status" value="1"/>
</dbReference>
<gene>
    <name evidence="12" type="ORF">OLEA9_A052863</name>
</gene>
<keyword evidence="13" id="KW-1185">Reference proteome</keyword>
<evidence type="ECO:0000256" key="9">
    <source>
        <dbReference type="ARBA" id="ARBA00055681"/>
    </source>
</evidence>
<evidence type="ECO:0000256" key="3">
    <source>
        <dbReference type="ARBA" id="ARBA00022448"/>
    </source>
</evidence>
<evidence type="ECO:0000313" key="13">
    <source>
        <dbReference type="Proteomes" id="UP000594638"/>
    </source>
</evidence>
<keyword evidence="5" id="KW-0967">Endosome</keyword>
<feature type="coiled-coil region" evidence="10">
    <location>
        <begin position="514"/>
        <end position="569"/>
    </location>
</feature>
<dbReference type="InterPro" id="IPR001683">
    <property type="entry name" value="PX_dom"/>
</dbReference>
<dbReference type="InterPro" id="IPR044588">
    <property type="entry name" value="EREX-like"/>
</dbReference>
<evidence type="ECO:0000256" key="7">
    <source>
        <dbReference type="ARBA" id="ARBA00023054"/>
    </source>
</evidence>
<protein>
    <submittedName>
        <fullName evidence="12">PX domain-containing EREL2-like isoform X1</fullName>
    </submittedName>
</protein>
<evidence type="ECO:0000259" key="11">
    <source>
        <dbReference type="PROSITE" id="PS50195"/>
    </source>
</evidence>
<dbReference type="GO" id="GO:0015031">
    <property type="term" value="P:protein transport"/>
    <property type="evidence" value="ECO:0007669"/>
    <property type="project" value="UniProtKB-KW"/>
</dbReference>
<dbReference type="GO" id="GO:0005829">
    <property type="term" value="C:cytosol"/>
    <property type="evidence" value="ECO:0007669"/>
    <property type="project" value="UniProtKB-SubCell"/>
</dbReference>
<keyword evidence="3" id="KW-0813">Transport</keyword>
<dbReference type="Proteomes" id="UP000594638">
    <property type="component" value="Unassembled WGS sequence"/>
</dbReference>
<comment type="caution">
    <text evidence="12">The sequence shown here is derived from an EMBL/GenBank/DDBJ whole genome shotgun (WGS) entry which is preliminary data.</text>
</comment>
<dbReference type="AlphaFoldDB" id="A0A8S0SNZ9"/>
<keyword evidence="7 10" id="KW-0175">Coiled coil</keyword>
<keyword evidence="4" id="KW-0963">Cytoplasm</keyword>
<evidence type="ECO:0000256" key="8">
    <source>
        <dbReference type="ARBA" id="ARBA00023136"/>
    </source>
</evidence>
<dbReference type="GO" id="GO:0010008">
    <property type="term" value="C:endosome membrane"/>
    <property type="evidence" value="ECO:0007669"/>
    <property type="project" value="UniProtKB-SubCell"/>
</dbReference>
<evidence type="ECO:0000256" key="6">
    <source>
        <dbReference type="ARBA" id="ARBA00022927"/>
    </source>
</evidence>
<keyword evidence="6" id="KW-0653">Protein transport</keyword>
<evidence type="ECO:0000256" key="1">
    <source>
        <dbReference type="ARBA" id="ARBA00004481"/>
    </source>
</evidence>
<dbReference type="FunFam" id="3.30.1520.10:FF:000060">
    <property type="entry name" value="Phox (PX) domain-containing protein"/>
    <property type="match status" value="1"/>
</dbReference>
<dbReference type="EMBL" id="CACTIH010005472">
    <property type="protein sequence ID" value="CAA2994340.1"/>
    <property type="molecule type" value="Genomic_DNA"/>
</dbReference>
<organism evidence="12 13">
    <name type="scientific">Olea europaea subsp. europaea</name>
    <dbReference type="NCBI Taxonomy" id="158383"/>
    <lineage>
        <taxon>Eukaryota</taxon>
        <taxon>Viridiplantae</taxon>
        <taxon>Streptophyta</taxon>
        <taxon>Embryophyta</taxon>
        <taxon>Tracheophyta</taxon>
        <taxon>Spermatophyta</taxon>
        <taxon>Magnoliopsida</taxon>
        <taxon>eudicotyledons</taxon>
        <taxon>Gunneridae</taxon>
        <taxon>Pentapetalae</taxon>
        <taxon>asterids</taxon>
        <taxon>lamiids</taxon>
        <taxon>Lamiales</taxon>
        <taxon>Oleaceae</taxon>
        <taxon>Oleeae</taxon>
        <taxon>Olea</taxon>
    </lineage>
</organism>
<dbReference type="Pfam" id="PF00787">
    <property type="entry name" value="PX"/>
    <property type="match status" value="1"/>
</dbReference>